<dbReference type="OrthoDB" id="3544716at2759"/>
<evidence type="ECO:0000313" key="2">
    <source>
        <dbReference type="EMBL" id="TGO55218.1"/>
    </source>
</evidence>
<gene>
    <name evidence="2" type="ORF">BCON_0095g00320</name>
</gene>
<evidence type="ECO:0000313" key="3">
    <source>
        <dbReference type="Proteomes" id="UP000297527"/>
    </source>
</evidence>
<feature type="region of interest" description="Disordered" evidence="1">
    <location>
        <begin position="419"/>
        <end position="481"/>
    </location>
</feature>
<feature type="compositionally biased region" description="Basic residues" evidence="1">
    <location>
        <begin position="440"/>
        <end position="450"/>
    </location>
</feature>
<name>A0A4Z1I0T0_9HELO</name>
<proteinExistence type="predicted"/>
<organism evidence="2 3">
    <name type="scientific">Botryotinia convoluta</name>
    <dbReference type="NCBI Taxonomy" id="54673"/>
    <lineage>
        <taxon>Eukaryota</taxon>
        <taxon>Fungi</taxon>
        <taxon>Dikarya</taxon>
        <taxon>Ascomycota</taxon>
        <taxon>Pezizomycotina</taxon>
        <taxon>Leotiomycetes</taxon>
        <taxon>Helotiales</taxon>
        <taxon>Sclerotiniaceae</taxon>
        <taxon>Botryotinia</taxon>
    </lineage>
</organism>
<accession>A0A4Z1I0T0</accession>
<feature type="region of interest" description="Disordered" evidence="1">
    <location>
        <begin position="31"/>
        <end position="117"/>
    </location>
</feature>
<keyword evidence="3" id="KW-1185">Reference proteome</keyword>
<feature type="compositionally biased region" description="Low complexity" evidence="1">
    <location>
        <begin position="57"/>
        <end position="75"/>
    </location>
</feature>
<protein>
    <submittedName>
        <fullName evidence="2">Uncharacterized protein</fullName>
    </submittedName>
</protein>
<feature type="compositionally biased region" description="Polar residues" evidence="1">
    <location>
        <begin position="422"/>
        <end position="437"/>
    </location>
</feature>
<comment type="caution">
    <text evidence="2">The sequence shown here is derived from an EMBL/GenBank/DDBJ whole genome shotgun (WGS) entry which is preliminary data.</text>
</comment>
<sequence length="481" mass="54009">MSDNTVPHTYDEYRAATWSRDAIISGRAGPVQGRIPLEDEPSLASGDHCSYPLSHESQSLVSGSHYSSGHSGQYSNAGTPVIYTADPGRQYRPTLDSSNIAQPQPQTAQQFQHYSPPPPYINSSALNPSIIDPQEVQGYSSLAAVHNYAQGQSATRDFVEGQRELSPPTRQPSSIYAQSTGSPATWEQLQTEIPGAKYIPVKDGESPYGTWSAVPWDSGYDPEFQKTYPRNKGPVADLWRDTWQGQEGCEEERICLMFDHVDLYRLAYITTVHLGSVERPDTIIEGMTAPEGGDLINWLCDIVAILNEAGRPPGFGGISHRRPDAFTEQQVRDLFAIMANRDNISRGNAFNILERWVWLPGWSPRQVLRNVPETIVSHWKHNYQTALMDRALRWDWRIKEFIYEETVDSKGRAVWALKLNKPGSQPSGSTSKEQQPAPSKHLRRHIKHSRPSTSSSSHHHHHSQSSNRDVEYTGKGKKPRY</sequence>
<dbReference type="EMBL" id="PQXN01000095">
    <property type="protein sequence ID" value="TGO55218.1"/>
    <property type="molecule type" value="Genomic_DNA"/>
</dbReference>
<evidence type="ECO:0000256" key="1">
    <source>
        <dbReference type="SAM" id="MobiDB-lite"/>
    </source>
</evidence>
<feature type="region of interest" description="Disordered" evidence="1">
    <location>
        <begin position="161"/>
        <end position="183"/>
    </location>
</feature>
<dbReference type="AlphaFoldDB" id="A0A4Z1I0T0"/>
<feature type="compositionally biased region" description="Low complexity" evidence="1">
    <location>
        <begin position="101"/>
        <end position="112"/>
    </location>
</feature>
<reference evidence="2 3" key="1">
    <citation type="submission" date="2017-12" db="EMBL/GenBank/DDBJ databases">
        <title>Comparative genomics of Botrytis spp.</title>
        <authorList>
            <person name="Valero-Jimenez C.A."/>
            <person name="Tapia P."/>
            <person name="Veloso J."/>
            <person name="Silva-Moreno E."/>
            <person name="Staats M."/>
            <person name="Valdes J.H."/>
            <person name="Van Kan J.A.L."/>
        </authorList>
    </citation>
    <scope>NUCLEOTIDE SEQUENCE [LARGE SCALE GENOMIC DNA]</scope>
    <source>
        <strain evidence="2 3">MUCL11595</strain>
    </source>
</reference>
<dbReference type="Proteomes" id="UP000297527">
    <property type="component" value="Unassembled WGS sequence"/>
</dbReference>
<feature type="compositionally biased region" description="Polar residues" evidence="1">
    <location>
        <begin position="171"/>
        <end position="183"/>
    </location>
</feature>